<feature type="non-terminal residue" evidence="1">
    <location>
        <position position="1"/>
    </location>
</feature>
<gene>
    <name evidence="1" type="ORF">BOX15_Mlig018704g1</name>
</gene>
<dbReference type="EMBL" id="NIVC01002097">
    <property type="protein sequence ID" value="PAA60891.1"/>
    <property type="molecule type" value="Genomic_DNA"/>
</dbReference>
<protein>
    <submittedName>
        <fullName evidence="1">Uncharacterized protein</fullName>
    </submittedName>
</protein>
<comment type="caution">
    <text evidence="1">The sequence shown here is derived from an EMBL/GenBank/DDBJ whole genome shotgun (WGS) entry which is preliminary data.</text>
</comment>
<evidence type="ECO:0000313" key="1">
    <source>
        <dbReference type="EMBL" id="PAA60891.1"/>
    </source>
</evidence>
<evidence type="ECO:0000313" key="2">
    <source>
        <dbReference type="Proteomes" id="UP000215902"/>
    </source>
</evidence>
<dbReference type="AlphaFoldDB" id="A0A267EH96"/>
<organism evidence="1 2">
    <name type="scientific">Macrostomum lignano</name>
    <dbReference type="NCBI Taxonomy" id="282301"/>
    <lineage>
        <taxon>Eukaryota</taxon>
        <taxon>Metazoa</taxon>
        <taxon>Spiralia</taxon>
        <taxon>Lophotrochozoa</taxon>
        <taxon>Platyhelminthes</taxon>
        <taxon>Rhabditophora</taxon>
        <taxon>Macrostomorpha</taxon>
        <taxon>Macrostomida</taxon>
        <taxon>Macrostomidae</taxon>
        <taxon>Macrostomum</taxon>
    </lineage>
</organism>
<sequence>AAFAAVCCFCFQGNFIQICELIKFFKSASGADRTDMRFMPLLLAALLPLALAASSGEVPSASLSDAAVEEPSTARDSWLMQDSAAESLRGGDIEKRPSFVRLGKRPSFVRLGKRPSFVRLGKRPSFVRLGKRPSFVRLGKRPSFVRLGKRPSFVRLGKRPSFVRLGKRQGLDIEPEEAADHN</sequence>
<proteinExistence type="predicted"/>
<reference evidence="1 2" key="1">
    <citation type="submission" date="2017-06" db="EMBL/GenBank/DDBJ databases">
        <title>A platform for efficient transgenesis in Macrostomum lignano, a flatworm model organism for stem cell research.</title>
        <authorList>
            <person name="Berezikov E."/>
        </authorList>
    </citation>
    <scope>NUCLEOTIDE SEQUENCE [LARGE SCALE GENOMIC DNA]</scope>
    <source>
        <strain evidence="1">DV1</strain>
        <tissue evidence="1">Whole organism</tissue>
    </source>
</reference>
<dbReference type="Proteomes" id="UP000215902">
    <property type="component" value="Unassembled WGS sequence"/>
</dbReference>
<name>A0A267EH96_9PLAT</name>
<accession>A0A267EH96</accession>
<keyword evidence="2" id="KW-1185">Reference proteome</keyword>
<dbReference type="OrthoDB" id="5813613at2759"/>